<dbReference type="RefSeq" id="WP_004825833.1">
    <property type="nucleotide sequence ID" value="NZ_ADDO01000062.1"/>
</dbReference>
<dbReference type="AlphaFoldDB" id="D1VV74"/>
<dbReference type="Proteomes" id="UP000005711">
    <property type="component" value="Unassembled WGS sequence"/>
</dbReference>
<comment type="caution">
    <text evidence="1">The sequence shown here is derived from an EMBL/GenBank/DDBJ whole genome shotgun (WGS) entry which is preliminary data.</text>
</comment>
<sequence>MAIYDSNVGIINIFKEYDHNLNYYVDNRYSSYGVYGHEEIKIRAKKVYEFLKEEKRIIVSDLDAAGILYKNKNIFYGEDSLKRILKDKNILMLTSKNLKENNFIANIVDANFQTLDVTYLINASLCFAGDLVVEEILRQYLEGINLSSYDLIFFAASPLHLYRDLFKKILNKYRILTNIDPILMDYTYIKENILRDYFYLTGSKRDFYLFAENYLRAEKRLKKEEILNISTWSM</sequence>
<organism evidence="1 2">
    <name type="scientific">Peptoniphilus lacrimalis 315-B</name>
    <dbReference type="NCBI Taxonomy" id="596330"/>
    <lineage>
        <taxon>Bacteria</taxon>
        <taxon>Bacillati</taxon>
        <taxon>Bacillota</taxon>
        <taxon>Tissierellia</taxon>
        <taxon>Tissierellales</taxon>
        <taxon>Peptoniphilaceae</taxon>
        <taxon>Peptoniphilus</taxon>
    </lineage>
</organism>
<dbReference type="EMBL" id="ADDO01000062">
    <property type="protein sequence ID" value="EFA89573.1"/>
    <property type="molecule type" value="Genomic_DNA"/>
</dbReference>
<accession>D1VV74</accession>
<keyword evidence="2" id="KW-1185">Reference proteome</keyword>
<gene>
    <name evidence="1" type="ORF">HMPREF0628_0103</name>
</gene>
<evidence type="ECO:0000313" key="2">
    <source>
        <dbReference type="Proteomes" id="UP000005711"/>
    </source>
</evidence>
<protein>
    <submittedName>
        <fullName evidence="1">Uncharacterized protein</fullName>
    </submittedName>
</protein>
<reference evidence="1 2" key="1">
    <citation type="submission" date="2009-12" db="EMBL/GenBank/DDBJ databases">
        <title>Genome Sequence of Peptoniphilus lacrimalis 315-B.</title>
        <authorList>
            <person name="Durkin A.S."/>
            <person name="Madupu R."/>
            <person name="Torralba M."/>
            <person name="Methe B."/>
            <person name="Sutton G."/>
            <person name="Strausberg R.L."/>
            <person name="Nelson K.E."/>
        </authorList>
    </citation>
    <scope>NUCLEOTIDE SEQUENCE [LARGE SCALE GENOMIC DNA]</scope>
    <source>
        <strain evidence="1 2">315-B</strain>
    </source>
</reference>
<proteinExistence type="predicted"/>
<evidence type="ECO:0000313" key="1">
    <source>
        <dbReference type="EMBL" id="EFA89573.1"/>
    </source>
</evidence>
<name>D1VV74_9FIRM</name>